<dbReference type="GO" id="GO:0005634">
    <property type="term" value="C:nucleus"/>
    <property type="evidence" value="ECO:0007669"/>
    <property type="project" value="TreeGrafter"/>
</dbReference>
<evidence type="ECO:0000313" key="4">
    <source>
        <dbReference type="Proteomes" id="UP000076420"/>
    </source>
</evidence>
<dbReference type="InterPro" id="IPR050863">
    <property type="entry name" value="CenT-Element_Derived"/>
</dbReference>
<dbReference type="InterPro" id="IPR004875">
    <property type="entry name" value="DDE_SF_endonuclease_dom"/>
</dbReference>
<reference evidence="3" key="1">
    <citation type="submission" date="2020-05" db="UniProtKB">
        <authorList>
            <consortium name="EnsemblMetazoa"/>
        </authorList>
    </citation>
    <scope>IDENTIFICATION</scope>
    <source>
        <strain evidence="3">BB02</strain>
    </source>
</reference>
<dbReference type="KEGG" id="bgt:106073619"/>
<gene>
    <name evidence="3" type="primary">106073619</name>
</gene>
<dbReference type="EnsemblMetazoa" id="BGLB016403-RA">
    <property type="protein sequence ID" value="BGLB016403-PA"/>
    <property type="gene ID" value="BGLB016403"/>
</dbReference>
<dbReference type="VEuPathDB" id="VectorBase:BGLB016403"/>
<dbReference type="PANTHER" id="PTHR19303:SF26">
    <property type="entry name" value="TIGGER TRANSPOSABLE ELEMENT-DERIVED PROTEIN 1"/>
    <property type="match status" value="1"/>
</dbReference>
<dbReference type="PANTHER" id="PTHR19303">
    <property type="entry name" value="TRANSPOSON"/>
    <property type="match status" value="1"/>
</dbReference>
<protein>
    <recommendedName>
        <fullName evidence="2">DDE-1 domain-containing protein</fullName>
    </recommendedName>
</protein>
<name>A0A2C9K7Z5_BIOGL</name>
<dbReference type="Proteomes" id="UP000076420">
    <property type="component" value="Unassembled WGS sequence"/>
</dbReference>
<feature type="compositionally biased region" description="Basic and acidic residues" evidence="1">
    <location>
        <begin position="1"/>
        <end position="17"/>
    </location>
</feature>
<dbReference type="VEuPathDB" id="VectorBase:BGLAX_048648"/>
<dbReference type="Pfam" id="PF03184">
    <property type="entry name" value="DDE_1"/>
    <property type="match status" value="1"/>
</dbReference>
<sequence>MASKRKPDSSDPKEKEAAKKRKAITMEPTDQGVISTFKAYYLRRVINNALAATEKNKDLTLKDFWKSYKILDAVNNIAYSWDEIKQSTINGVWKKLCPQFVNDVTEALESVTSVIKSIVDVSKTMNLELEEDDVTELLASYEEELSAEDLIQLEKQMIEEEEDIPTPEPKRFTRQGLAGGFALIEEGLSRFEAEDPNMERYTRVARGVMDSLRCYKEILEEKKMVSFQSNLQQYFKKVDRPATEPPTDPVLVPHLPLLTHLPQYLQQVL</sequence>
<dbReference type="AlphaFoldDB" id="A0A2C9K7Z5"/>
<feature type="region of interest" description="Disordered" evidence="1">
    <location>
        <begin position="1"/>
        <end position="22"/>
    </location>
</feature>
<accession>A0A2C9K7Z5</accession>
<organism evidence="3 4">
    <name type="scientific">Biomphalaria glabrata</name>
    <name type="common">Bloodfluke planorb</name>
    <name type="synonym">Freshwater snail</name>
    <dbReference type="NCBI Taxonomy" id="6526"/>
    <lineage>
        <taxon>Eukaryota</taxon>
        <taxon>Metazoa</taxon>
        <taxon>Spiralia</taxon>
        <taxon>Lophotrochozoa</taxon>
        <taxon>Mollusca</taxon>
        <taxon>Gastropoda</taxon>
        <taxon>Heterobranchia</taxon>
        <taxon>Euthyneura</taxon>
        <taxon>Panpulmonata</taxon>
        <taxon>Hygrophila</taxon>
        <taxon>Lymnaeoidea</taxon>
        <taxon>Planorbidae</taxon>
        <taxon>Biomphalaria</taxon>
    </lineage>
</organism>
<evidence type="ECO:0000259" key="2">
    <source>
        <dbReference type="Pfam" id="PF03184"/>
    </source>
</evidence>
<feature type="domain" description="DDE-1" evidence="2">
    <location>
        <begin position="25"/>
        <end position="93"/>
    </location>
</feature>
<evidence type="ECO:0000256" key="1">
    <source>
        <dbReference type="SAM" id="MobiDB-lite"/>
    </source>
</evidence>
<dbReference type="GO" id="GO:0003677">
    <property type="term" value="F:DNA binding"/>
    <property type="evidence" value="ECO:0007669"/>
    <property type="project" value="TreeGrafter"/>
</dbReference>
<evidence type="ECO:0000313" key="3">
    <source>
        <dbReference type="EnsemblMetazoa" id="BGLB016403-PA"/>
    </source>
</evidence>
<proteinExistence type="predicted"/>